<dbReference type="InterPro" id="IPR005055">
    <property type="entry name" value="A10/PebIII"/>
</dbReference>
<dbReference type="Proteomes" id="UP000007266">
    <property type="component" value="Linkage group 7"/>
</dbReference>
<evidence type="ECO:0000313" key="3">
    <source>
        <dbReference type="EMBL" id="EFA07640.1"/>
    </source>
</evidence>
<dbReference type="EMBL" id="DQ855501">
    <property type="protein sequence ID" value="ABH88188.1"/>
    <property type="molecule type" value="mRNA"/>
</dbReference>
<dbReference type="HOGENOM" id="CLU_1779826_0_0_1"/>
<dbReference type="OrthoDB" id="6625994at2759"/>
<dbReference type="PANTHER" id="PTHR11257:SF12">
    <property type="entry name" value="EJACULATORY BULB-SPECIFIC PROTEIN 3-RELATED"/>
    <property type="match status" value="1"/>
</dbReference>
<dbReference type="SMR" id="Q0MRK8"/>
<protein>
    <submittedName>
        <fullName evidence="2">Chemosensory protein 15</fullName>
    </submittedName>
    <submittedName>
        <fullName evidence="3">Chemosensory protein 8</fullName>
    </submittedName>
</protein>
<reference evidence="3 4" key="3">
    <citation type="journal article" date="2010" name="Nucleic Acids Res.">
        <title>BeetleBase in 2010: revisions to provide comprehensive genomic information for Tribolium castaneum.</title>
        <authorList>
            <person name="Kim H.S."/>
            <person name="Murphy T."/>
            <person name="Xia J."/>
            <person name="Caragea D."/>
            <person name="Park Y."/>
            <person name="Beeman R.W."/>
            <person name="Lorenzen M.D."/>
            <person name="Butcher S."/>
            <person name="Manak J.R."/>
            <person name="Brown S.J."/>
        </authorList>
    </citation>
    <scope>GENOME REANNOTATION</scope>
    <source>
        <strain evidence="3 4">Georgia GA2</strain>
    </source>
</reference>
<dbReference type="SUPFAM" id="SSF100910">
    <property type="entry name" value="Chemosensory protein Csp2"/>
    <property type="match status" value="1"/>
</dbReference>
<feature type="chain" id="PRO_5010134074" evidence="1">
    <location>
        <begin position="20"/>
        <end position="146"/>
    </location>
</feature>
<keyword evidence="1" id="KW-0732">Signal</keyword>
<sequence length="146" mass="17636">MIFKIHFLVFGALLTYVSSVEYLILREIDTILKNDQMTRNYLDCVLDKGKCTKEAEKLKKGITETMKNGCVKCEQKQKEDVHKVFQHLMIHRPNWWHELETKFNPHHEIKLQHLHQSKFNPHEEVKLQHLHQFPHHDFLEREGFIR</sequence>
<dbReference type="AlphaFoldDB" id="Q0MRK8"/>
<dbReference type="GeneID" id="751799"/>
<reference evidence="3" key="4">
    <citation type="submission" date="2014-11" db="EMBL/GenBank/DDBJ databases">
        <title>Tools and pipelines for BioNano data: molecule assembly pipeline and FASTA super scaffolding tool.</title>
        <authorList>
            <person name="Shelton J.M."/>
            <person name="Herndon N."/>
            <person name="Coleman C."/>
            <person name="Lu N."/>
            <person name="Brown S.J."/>
        </authorList>
    </citation>
    <scope>NUCLEOTIDE SEQUENCE</scope>
    <source>
        <strain evidence="3">Georgia GA2</strain>
    </source>
</reference>
<dbReference type="KEGG" id="tca:751799"/>
<dbReference type="RefSeq" id="NP_001039291.1">
    <property type="nucleotide sequence ID" value="NM_001045826.1"/>
</dbReference>
<dbReference type="EMBL" id="KQ971354">
    <property type="protein sequence ID" value="EFA07640.1"/>
    <property type="molecule type" value="Genomic_DNA"/>
</dbReference>
<evidence type="ECO:0000313" key="2">
    <source>
        <dbReference type="EMBL" id="ABH88188.1"/>
    </source>
</evidence>
<proteinExistence type="evidence at transcript level"/>
<dbReference type="STRING" id="7070.Q0MRK8"/>
<evidence type="ECO:0000313" key="4">
    <source>
        <dbReference type="Proteomes" id="UP000007266"/>
    </source>
</evidence>
<organism evidence="2">
    <name type="scientific">Tribolium castaneum</name>
    <name type="common">Red flour beetle</name>
    <dbReference type="NCBI Taxonomy" id="7070"/>
    <lineage>
        <taxon>Eukaryota</taxon>
        <taxon>Metazoa</taxon>
        <taxon>Ecdysozoa</taxon>
        <taxon>Arthropoda</taxon>
        <taxon>Hexapoda</taxon>
        <taxon>Insecta</taxon>
        <taxon>Pterygota</taxon>
        <taxon>Neoptera</taxon>
        <taxon>Endopterygota</taxon>
        <taxon>Coleoptera</taxon>
        <taxon>Polyphaga</taxon>
        <taxon>Cucujiformia</taxon>
        <taxon>Tenebrionidae</taxon>
        <taxon>Tenebrionidae incertae sedis</taxon>
        <taxon>Tribolium</taxon>
    </lineage>
</organism>
<reference evidence="3 4" key="2">
    <citation type="journal article" date="2008" name="Nature">
        <title>The genome of the model beetle and pest Tribolium castaneum.</title>
        <authorList>
            <consortium name="Tribolium Genome Sequencing Consortium"/>
            <person name="Richards S."/>
            <person name="Gibbs R.A."/>
            <person name="Weinstock G.M."/>
            <person name="Brown S.J."/>
            <person name="Denell R."/>
            <person name="Beeman R.W."/>
            <person name="Gibbs R."/>
            <person name="Beeman R.W."/>
            <person name="Brown S.J."/>
            <person name="Bucher G."/>
            <person name="Friedrich M."/>
            <person name="Grimmelikhuijzen C.J."/>
            <person name="Klingler M."/>
            <person name="Lorenzen M."/>
            <person name="Richards S."/>
            <person name="Roth S."/>
            <person name="Schroder R."/>
            <person name="Tautz D."/>
            <person name="Zdobnov E.M."/>
            <person name="Muzny D."/>
            <person name="Gibbs R.A."/>
            <person name="Weinstock G.M."/>
            <person name="Attaway T."/>
            <person name="Bell S."/>
            <person name="Buhay C.J."/>
            <person name="Chandrabose M.N."/>
            <person name="Chavez D."/>
            <person name="Clerk-Blankenburg K.P."/>
            <person name="Cree A."/>
            <person name="Dao M."/>
            <person name="Davis C."/>
            <person name="Chacko J."/>
            <person name="Dinh H."/>
            <person name="Dugan-Rocha S."/>
            <person name="Fowler G."/>
            <person name="Garner T.T."/>
            <person name="Garnes J."/>
            <person name="Gnirke A."/>
            <person name="Hawes A."/>
            <person name="Hernandez J."/>
            <person name="Hines S."/>
            <person name="Holder M."/>
            <person name="Hume J."/>
            <person name="Jhangiani S.N."/>
            <person name="Joshi V."/>
            <person name="Khan Z.M."/>
            <person name="Jackson L."/>
            <person name="Kovar C."/>
            <person name="Kowis A."/>
            <person name="Lee S."/>
            <person name="Lewis L.R."/>
            <person name="Margolis J."/>
            <person name="Morgan M."/>
            <person name="Nazareth L.V."/>
            <person name="Nguyen N."/>
            <person name="Okwuonu G."/>
            <person name="Parker D."/>
            <person name="Richards S."/>
            <person name="Ruiz S.J."/>
            <person name="Santibanez J."/>
            <person name="Savard J."/>
            <person name="Scherer S.E."/>
            <person name="Schneider B."/>
            <person name="Sodergren E."/>
            <person name="Tautz D."/>
            <person name="Vattahil S."/>
            <person name="Villasana D."/>
            <person name="White C.S."/>
            <person name="Wright R."/>
            <person name="Park Y."/>
            <person name="Beeman R.W."/>
            <person name="Lord J."/>
            <person name="Oppert B."/>
            <person name="Lorenzen M."/>
            <person name="Brown S."/>
            <person name="Wang L."/>
            <person name="Savard J."/>
            <person name="Tautz D."/>
            <person name="Richards S."/>
            <person name="Weinstock G."/>
            <person name="Gibbs R.A."/>
            <person name="Liu Y."/>
            <person name="Worley K."/>
            <person name="Weinstock G."/>
            <person name="Elsik C.G."/>
            <person name="Reese J.T."/>
            <person name="Elhaik E."/>
            <person name="Landan G."/>
            <person name="Graur D."/>
            <person name="Arensburger P."/>
            <person name="Atkinson P."/>
            <person name="Beeman R.W."/>
            <person name="Beidler J."/>
            <person name="Brown S.J."/>
            <person name="Demuth J.P."/>
            <person name="Drury D.W."/>
            <person name="Du Y.Z."/>
            <person name="Fujiwara H."/>
            <person name="Lorenzen M."/>
            <person name="Maselli V."/>
            <person name="Osanai M."/>
            <person name="Park Y."/>
            <person name="Robertson H.M."/>
            <person name="Tu Z."/>
            <person name="Wang J.J."/>
            <person name="Wang S."/>
            <person name="Richards S."/>
            <person name="Song H."/>
            <person name="Zhang L."/>
            <person name="Sodergren E."/>
            <person name="Werner D."/>
            <person name="Stanke M."/>
            <person name="Morgenstern B."/>
            <person name="Solovyev V."/>
            <person name="Kosarev P."/>
            <person name="Brown G."/>
            <person name="Chen H.C."/>
            <person name="Ermolaeva O."/>
            <person name="Hlavina W."/>
            <person name="Kapustin Y."/>
            <person name="Kiryutin B."/>
            <person name="Kitts P."/>
            <person name="Maglott D."/>
            <person name="Pruitt K."/>
            <person name="Sapojnikov V."/>
            <person name="Souvorov A."/>
            <person name="Mackey A.J."/>
            <person name="Waterhouse R.M."/>
            <person name="Wyder S."/>
            <person name="Zdobnov E.M."/>
            <person name="Zdobnov E.M."/>
            <person name="Wyder S."/>
            <person name="Kriventseva E.V."/>
            <person name="Kadowaki T."/>
            <person name="Bork P."/>
            <person name="Aranda M."/>
            <person name="Bao R."/>
            <person name="Beermann A."/>
            <person name="Berns N."/>
            <person name="Bolognesi R."/>
            <person name="Bonneton F."/>
            <person name="Bopp D."/>
            <person name="Brown S.J."/>
            <person name="Bucher G."/>
            <person name="Butts T."/>
            <person name="Chaumot A."/>
            <person name="Denell R.E."/>
            <person name="Ferrier D.E."/>
            <person name="Friedrich M."/>
            <person name="Gordon C.M."/>
            <person name="Jindra M."/>
            <person name="Klingler M."/>
            <person name="Lan Q."/>
            <person name="Lattorff H.M."/>
            <person name="Laudet V."/>
            <person name="von Levetsow C."/>
            <person name="Liu Z."/>
            <person name="Lutz R."/>
            <person name="Lynch J.A."/>
            <person name="da Fonseca R.N."/>
            <person name="Posnien N."/>
            <person name="Reuter R."/>
            <person name="Roth S."/>
            <person name="Savard J."/>
            <person name="Schinko J.B."/>
            <person name="Schmitt C."/>
            <person name="Schoppmeier M."/>
            <person name="Schroder R."/>
            <person name="Shippy T.D."/>
            <person name="Simonnet F."/>
            <person name="Marques-Souza H."/>
            <person name="Tautz D."/>
            <person name="Tomoyasu Y."/>
            <person name="Trauner J."/>
            <person name="Van der Zee M."/>
            <person name="Vervoort M."/>
            <person name="Wittkopp N."/>
            <person name="Wimmer E.A."/>
            <person name="Yang X."/>
            <person name="Jones A.K."/>
            <person name="Sattelle D.B."/>
            <person name="Ebert P.R."/>
            <person name="Nelson D."/>
            <person name="Scott J.G."/>
            <person name="Beeman R.W."/>
            <person name="Muthukrishnan S."/>
            <person name="Kramer K.J."/>
            <person name="Arakane Y."/>
            <person name="Beeman R.W."/>
            <person name="Zhu Q."/>
            <person name="Hogenkamp D."/>
            <person name="Dixit R."/>
            <person name="Oppert B."/>
            <person name="Jiang H."/>
            <person name="Zou Z."/>
            <person name="Marshall J."/>
            <person name="Elpidina E."/>
            <person name="Vinokurov K."/>
            <person name="Oppert C."/>
            <person name="Zou Z."/>
            <person name="Evans J."/>
            <person name="Lu Z."/>
            <person name="Zhao P."/>
            <person name="Sumathipala N."/>
            <person name="Altincicek B."/>
            <person name="Vilcinskas A."/>
            <person name="Williams M."/>
            <person name="Hultmark D."/>
            <person name="Hetru C."/>
            <person name="Jiang H."/>
            <person name="Grimmelikhuijzen C.J."/>
            <person name="Hauser F."/>
            <person name="Cazzamali G."/>
            <person name="Williamson M."/>
            <person name="Park Y."/>
            <person name="Li B."/>
            <person name="Tanaka Y."/>
            <person name="Predel R."/>
            <person name="Neupert S."/>
            <person name="Schachtner J."/>
            <person name="Verleyen P."/>
            <person name="Raible F."/>
            <person name="Bork P."/>
            <person name="Friedrich M."/>
            <person name="Walden K.K."/>
            <person name="Robertson H.M."/>
            <person name="Angeli S."/>
            <person name="Foret S."/>
            <person name="Bucher G."/>
            <person name="Schuetz S."/>
            <person name="Maleszka R."/>
            <person name="Wimmer E.A."/>
            <person name="Beeman R.W."/>
            <person name="Lorenzen M."/>
            <person name="Tomoyasu Y."/>
            <person name="Miller S.C."/>
            <person name="Grossmann D."/>
            <person name="Bucher G."/>
        </authorList>
    </citation>
    <scope>NUCLEOTIDE SEQUENCE [LARGE SCALE GENOMIC DNA]</scope>
    <source>
        <strain evidence="3 4">Georgia GA2</strain>
    </source>
</reference>
<name>Q0MRK8_TRICA</name>
<dbReference type="InterPro" id="IPR036682">
    <property type="entry name" value="OS_D_A10/PebIII_sf"/>
</dbReference>
<feature type="signal peptide" evidence="1">
    <location>
        <begin position="1"/>
        <end position="19"/>
    </location>
</feature>
<dbReference type="Pfam" id="PF03392">
    <property type="entry name" value="OS-D"/>
    <property type="match status" value="1"/>
</dbReference>
<dbReference type="CTD" id="751799"/>
<dbReference type="Gene3D" id="1.10.2080.10">
    <property type="entry name" value="Insect odorant-binding protein A10/Ejaculatory bulb-specific protein 3"/>
    <property type="match status" value="1"/>
</dbReference>
<keyword evidence="4" id="KW-1185">Reference proteome</keyword>
<dbReference type="PANTHER" id="PTHR11257">
    <property type="entry name" value="CHEMOSENSORY PROTEIN-RELATED"/>
    <property type="match status" value="1"/>
</dbReference>
<accession>Q0MRK8</accession>
<reference evidence="2" key="1">
    <citation type="journal article" date="2007" name="Insect Biochem. Mol. Biol.">
        <title>Chemosensory proteins in the honey bee: Insights from the annotated genome, comparative analyses and expressional profiling.</title>
        <authorList>
            <person name="Foret S."/>
            <person name="Wanner K.W."/>
            <person name="Maleszka R."/>
        </authorList>
    </citation>
    <scope>NUCLEOTIDE SEQUENCE</scope>
</reference>
<evidence type="ECO:0000256" key="1">
    <source>
        <dbReference type="SAM" id="SignalP"/>
    </source>
</evidence>
<gene>
    <name evidence="3" type="primary">TcCSP7O</name>
    <name evidence="3" type="ORF">TcasGA2_TC030501</name>
</gene>
<dbReference type="InParanoid" id="Q0MRK8"/>